<feature type="transmembrane region" description="Helical" evidence="6">
    <location>
        <begin position="129"/>
        <end position="148"/>
    </location>
</feature>
<reference evidence="7 8" key="1">
    <citation type="journal article" date="2014" name="Genome Biol. Evol.">
        <title>Comparative genomics and transcriptomics analyses reveal divergent lifestyle features of nematode endoparasitic fungus Hirsutella minnesotensis.</title>
        <authorList>
            <person name="Lai Y."/>
            <person name="Liu K."/>
            <person name="Zhang X."/>
            <person name="Zhang X."/>
            <person name="Li K."/>
            <person name="Wang N."/>
            <person name="Shu C."/>
            <person name="Wu Y."/>
            <person name="Wang C."/>
            <person name="Bushley K.E."/>
            <person name="Xiang M."/>
            <person name="Liu X."/>
        </authorList>
    </citation>
    <scope>NUCLEOTIDE SEQUENCE [LARGE SCALE GENOMIC DNA]</scope>
    <source>
        <strain evidence="7 8">3608</strain>
    </source>
</reference>
<sequence length="516" mass="55408">MTAKQGIESNPLLTSARDSESYEDDAPSTPSAVPTRRFSAIVSCFLLLVLAEIGGALVNLPLNQIEESIICRNQYPHVPDTATDALCKSSPVQAELSFLQGWELTFGLVPGILTAVPYGFAADRHGRKVILCLSLLGLCLFQAIEVVVCSFPEIFPIKLIWLGALCCFIGGGPFVFSAMVYAIANDVSTDSTRSTVFFYLAAVPMGCELISMPLAYMAMELSPWFCVFVGLACLTSAMFIGLIIPETRGMTHPQLADDEYNLEDNDRERAMCDKIESHTLQSFCLSTVEQGAAMFQAMFCQNHRLAMLLFSLLFATLGTCESGILLQYSTKRFGWSWSQAGLVSSVSTFANLILVVAILPLLSRALQNRLSLGSAVKDLWIARASVVALIAGSFGIGIASTSTLLVSSLMIYGLGSGYGPAMRGLLGDVAGKRNVGMLYTTMSVMENLGTLIAGPLVASTFQLGLDWGDGWIGLPFIAAAALLTCAGVLVAMVKSKKLDYATKEEEERSGILLSES</sequence>
<evidence type="ECO:0000256" key="2">
    <source>
        <dbReference type="ARBA" id="ARBA00022692"/>
    </source>
</evidence>
<feature type="transmembrane region" description="Helical" evidence="6">
    <location>
        <begin position="38"/>
        <end position="58"/>
    </location>
</feature>
<protein>
    <recommendedName>
        <fullName evidence="9">Major facilitator superfamily (MFS) profile domain-containing protein</fullName>
    </recommendedName>
</protein>
<gene>
    <name evidence="7" type="ORF">HIM_06634</name>
</gene>
<keyword evidence="8" id="KW-1185">Reference proteome</keyword>
<dbReference type="OrthoDB" id="194139at2759"/>
<dbReference type="InterPro" id="IPR036259">
    <property type="entry name" value="MFS_trans_sf"/>
</dbReference>
<evidence type="ECO:0000256" key="6">
    <source>
        <dbReference type="SAM" id="Phobius"/>
    </source>
</evidence>
<feature type="transmembrane region" description="Helical" evidence="6">
    <location>
        <begin position="196"/>
        <end position="216"/>
    </location>
</feature>
<evidence type="ECO:0000313" key="7">
    <source>
        <dbReference type="EMBL" id="KJZ73966.1"/>
    </source>
</evidence>
<dbReference type="EMBL" id="KQ030530">
    <property type="protein sequence ID" value="KJZ73966.1"/>
    <property type="molecule type" value="Genomic_DNA"/>
</dbReference>
<feature type="transmembrane region" description="Helical" evidence="6">
    <location>
        <begin position="222"/>
        <end position="244"/>
    </location>
</feature>
<keyword evidence="4 6" id="KW-0472">Membrane</keyword>
<feature type="transmembrane region" description="Helical" evidence="6">
    <location>
        <begin position="340"/>
        <end position="359"/>
    </location>
</feature>
<feature type="transmembrane region" description="Helical" evidence="6">
    <location>
        <begin position="405"/>
        <end position="426"/>
    </location>
</feature>
<dbReference type="PANTHER" id="PTHR23507">
    <property type="entry name" value="ZGC:174356"/>
    <property type="match status" value="1"/>
</dbReference>
<accession>A0A0F7ZIS5</accession>
<feature type="transmembrane region" description="Helical" evidence="6">
    <location>
        <begin position="104"/>
        <end position="122"/>
    </location>
</feature>
<feature type="transmembrane region" description="Helical" evidence="6">
    <location>
        <begin position="160"/>
        <end position="184"/>
    </location>
</feature>
<proteinExistence type="predicted"/>
<feature type="transmembrane region" description="Helical" evidence="6">
    <location>
        <begin position="471"/>
        <end position="493"/>
    </location>
</feature>
<evidence type="ECO:0000256" key="4">
    <source>
        <dbReference type="ARBA" id="ARBA00023136"/>
    </source>
</evidence>
<feature type="transmembrane region" description="Helical" evidence="6">
    <location>
        <begin position="305"/>
        <end position="328"/>
    </location>
</feature>
<dbReference type="SUPFAM" id="SSF103473">
    <property type="entry name" value="MFS general substrate transporter"/>
    <property type="match status" value="1"/>
</dbReference>
<feature type="region of interest" description="Disordered" evidence="5">
    <location>
        <begin position="1"/>
        <end position="33"/>
    </location>
</feature>
<comment type="subcellular location">
    <subcellularLocation>
        <location evidence="1">Membrane</location>
        <topology evidence="1">Multi-pass membrane protein</topology>
    </subcellularLocation>
</comment>
<dbReference type="PANTHER" id="PTHR23507:SF1">
    <property type="entry name" value="FI18259P1-RELATED"/>
    <property type="match status" value="1"/>
</dbReference>
<dbReference type="GO" id="GO:0016020">
    <property type="term" value="C:membrane"/>
    <property type="evidence" value="ECO:0007669"/>
    <property type="project" value="UniProtKB-SubCell"/>
</dbReference>
<evidence type="ECO:0008006" key="9">
    <source>
        <dbReference type="Google" id="ProtNLM"/>
    </source>
</evidence>
<dbReference type="Gene3D" id="1.20.1250.20">
    <property type="entry name" value="MFS general substrate transporter like domains"/>
    <property type="match status" value="1"/>
</dbReference>
<keyword evidence="2 6" id="KW-0812">Transmembrane</keyword>
<dbReference type="InterPro" id="IPR011701">
    <property type="entry name" value="MFS"/>
</dbReference>
<dbReference type="GO" id="GO:0022857">
    <property type="term" value="F:transmembrane transporter activity"/>
    <property type="evidence" value="ECO:0007669"/>
    <property type="project" value="InterPro"/>
</dbReference>
<evidence type="ECO:0000313" key="8">
    <source>
        <dbReference type="Proteomes" id="UP000054481"/>
    </source>
</evidence>
<name>A0A0F7ZIS5_9HYPO</name>
<evidence type="ECO:0000256" key="1">
    <source>
        <dbReference type="ARBA" id="ARBA00004141"/>
    </source>
</evidence>
<keyword evidence="3 6" id="KW-1133">Transmembrane helix</keyword>
<evidence type="ECO:0000256" key="3">
    <source>
        <dbReference type="ARBA" id="ARBA00022989"/>
    </source>
</evidence>
<dbReference type="AlphaFoldDB" id="A0A0F7ZIS5"/>
<organism evidence="7 8">
    <name type="scientific">Hirsutella minnesotensis 3608</name>
    <dbReference type="NCBI Taxonomy" id="1043627"/>
    <lineage>
        <taxon>Eukaryota</taxon>
        <taxon>Fungi</taxon>
        <taxon>Dikarya</taxon>
        <taxon>Ascomycota</taxon>
        <taxon>Pezizomycotina</taxon>
        <taxon>Sordariomycetes</taxon>
        <taxon>Hypocreomycetidae</taxon>
        <taxon>Hypocreales</taxon>
        <taxon>Ophiocordycipitaceae</taxon>
        <taxon>Hirsutella</taxon>
    </lineage>
</organism>
<feature type="transmembrane region" description="Helical" evidence="6">
    <location>
        <begin position="380"/>
        <end position="399"/>
    </location>
</feature>
<dbReference type="Proteomes" id="UP000054481">
    <property type="component" value="Unassembled WGS sequence"/>
</dbReference>
<evidence type="ECO:0000256" key="5">
    <source>
        <dbReference type="SAM" id="MobiDB-lite"/>
    </source>
</evidence>
<dbReference type="Pfam" id="PF07690">
    <property type="entry name" value="MFS_1"/>
    <property type="match status" value="1"/>
</dbReference>